<dbReference type="STRING" id="670580.A0A1X6MUB7"/>
<dbReference type="GO" id="GO:0005737">
    <property type="term" value="C:cytoplasm"/>
    <property type="evidence" value="ECO:0007669"/>
    <property type="project" value="TreeGrafter"/>
</dbReference>
<dbReference type="SUPFAM" id="SSF47616">
    <property type="entry name" value="GST C-terminal domain-like"/>
    <property type="match status" value="1"/>
</dbReference>
<gene>
    <name evidence="2" type="ORF">POSPLADRAFT_1059140</name>
</gene>
<evidence type="ECO:0000313" key="2">
    <source>
        <dbReference type="EMBL" id="OSX59850.1"/>
    </source>
</evidence>
<dbReference type="SUPFAM" id="SSF52833">
    <property type="entry name" value="Thioredoxin-like"/>
    <property type="match status" value="1"/>
</dbReference>
<dbReference type="OrthoDB" id="4951845at2759"/>
<organism evidence="2 3">
    <name type="scientific">Postia placenta MAD-698-R-SB12</name>
    <dbReference type="NCBI Taxonomy" id="670580"/>
    <lineage>
        <taxon>Eukaryota</taxon>
        <taxon>Fungi</taxon>
        <taxon>Dikarya</taxon>
        <taxon>Basidiomycota</taxon>
        <taxon>Agaricomycotina</taxon>
        <taxon>Agaricomycetes</taxon>
        <taxon>Polyporales</taxon>
        <taxon>Adustoporiaceae</taxon>
        <taxon>Rhodonia</taxon>
    </lineage>
</organism>
<protein>
    <recommendedName>
        <fullName evidence="1">GST N-terminal domain-containing protein</fullName>
    </recommendedName>
</protein>
<proteinExistence type="predicted"/>
<evidence type="ECO:0000259" key="1">
    <source>
        <dbReference type="PROSITE" id="PS50404"/>
    </source>
</evidence>
<dbReference type="InterPro" id="IPR004045">
    <property type="entry name" value="Glutathione_S-Trfase_N"/>
</dbReference>
<dbReference type="Proteomes" id="UP000194127">
    <property type="component" value="Unassembled WGS sequence"/>
</dbReference>
<dbReference type="InterPro" id="IPR054416">
    <property type="entry name" value="GST_UstS-like_C"/>
</dbReference>
<dbReference type="PROSITE" id="PS50404">
    <property type="entry name" value="GST_NTER"/>
    <property type="match status" value="1"/>
</dbReference>
<dbReference type="InterPro" id="IPR036282">
    <property type="entry name" value="Glutathione-S-Trfase_C_sf"/>
</dbReference>
<dbReference type="PANTHER" id="PTHR43968">
    <property type="match status" value="1"/>
</dbReference>
<dbReference type="GeneID" id="36326075"/>
<feature type="domain" description="GST N-terminal" evidence="1">
    <location>
        <begin position="12"/>
        <end position="103"/>
    </location>
</feature>
<evidence type="ECO:0000313" key="3">
    <source>
        <dbReference type="Proteomes" id="UP000194127"/>
    </source>
</evidence>
<sequence length="255" mass="28916">MPSSQVIVLYDFPSTFPGKACSPNVWKTRLCLNYKGLPHRTIWVEYPDIAKVCKEIGAEPTATYPDGSPYYSVPIIYDPSTKSIVSESARIARYLDKTYPDTPVLIPPGTDAFHAAFNDVFESLALLPMQPLVLPSASDVLHLESRAYFRKSMEAWLGKKLEEVYLVGQAREEQWKKLAEGYTKMAMWLQMDGRDKLFFGGDNICYADITVASFLGALRRSFGADSADWAAVKEWDGGRWARFIERFDKYEVVHE</sequence>
<dbReference type="Gene3D" id="1.20.1050.10">
    <property type="match status" value="1"/>
</dbReference>
<dbReference type="Pfam" id="PF13409">
    <property type="entry name" value="GST_N_2"/>
    <property type="match status" value="1"/>
</dbReference>
<keyword evidence="3" id="KW-1185">Reference proteome</keyword>
<dbReference type="PANTHER" id="PTHR43968:SF6">
    <property type="entry name" value="GLUTATHIONE S-TRANSFERASE OMEGA"/>
    <property type="match status" value="1"/>
</dbReference>
<reference evidence="2 3" key="1">
    <citation type="submission" date="2017-04" db="EMBL/GenBank/DDBJ databases">
        <title>Genome Sequence of the Model Brown-Rot Fungus Postia placenta SB12.</title>
        <authorList>
            <consortium name="DOE Joint Genome Institute"/>
            <person name="Gaskell J."/>
            <person name="Kersten P."/>
            <person name="Larrondo L.F."/>
            <person name="Canessa P."/>
            <person name="Martinez D."/>
            <person name="Hibbett D."/>
            <person name="Schmoll M."/>
            <person name="Kubicek C.P."/>
            <person name="Martinez A.T."/>
            <person name="Yadav J."/>
            <person name="Master E."/>
            <person name="Magnuson J.K."/>
            <person name="James T."/>
            <person name="Yaver D."/>
            <person name="Berka R."/>
            <person name="Labutti K."/>
            <person name="Lipzen A."/>
            <person name="Aerts A."/>
            <person name="Barry K."/>
            <person name="Henrissat B."/>
            <person name="Blanchette R."/>
            <person name="Grigoriev I."/>
            <person name="Cullen D."/>
        </authorList>
    </citation>
    <scope>NUCLEOTIDE SEQUENCE [LARGE SCALE GENOMIC DNA]</scope>
    <source>
        <strain evidence="2 3">MAD-698-R-SB12</strain>
    </source>
</reference>
<dbReference type="EMBL" id="KZ110601">
    <property type="protein sequence ID" value="OSX59850.1"/>
    <property type="molecule type" value="Genomic_DNA"/>
</dbReference>
<dbReference type="AlphaFoldDB" id="A0A1X6MUB7"/>
<dbReference type="InterPro" id="IPR050983">
    <property type="entry name" value="GST_Omega/HSP26"/>
</dbReference>
<name>A0A1X6MUB7_9APHY</name>
<dbReference type="Gene3D" id="3.40.30.10">
    <property type="entry name" value="Glutaredoxin"/>
    <property type="match status" value="1"/>
</dbReference>
<dbReference type="RefSeq" id="XP_024336644.1">
    <property type="nucleotide sequence ID" value="XM_024481125.1"/>
</dbReference>
<dbReference type="Pfam" id="PF22041">
    <property type="entry name" value="GST_C_7"/>
    <property type="match status" value="1"/>
</dbReference>
<accession>A0A1X6MUB7</accession>
<dbReference type="InterPro" id="IPR036249">
    <property type="entry name" value="Thioredoxin-like_sf"/>
</dbReference>